<keyword evidence="2" id="KW-1185">Reference proteome</keyword>
<dbReference type="EnsemblMetazoa" id="AALB010168-RA">
    <property type="protein sequence ID" value="AALB010168-PA"/>
    <property type="gene ID" value="AALB010168"/>
</dbReference>
<dbReference type="AlphaFoldDB" id="A0A182FUD3"/>
<sequence>MLLLLPLMMRSALQQPQPKDAKGNVYDHPLPHRVVVYYSSQKVNLTVGVFARSALRSLCACLPSARRSDPCFVCFGLDQPRGRHINIRPNAPEGIIAALATDQ</sequence>
<reference evidence="1 2" key="1">
    <citation type="journal article" date="2017" name="G3 (Bethesda)">
        <title>The Physical Genome Mapping of Anopheles albimanus Corrected Scaffold Misassemblies and Identified Interarm Rearrangements in Genus Anopheles.</title>
        <authorList>
            <person name="Artemov G.N."/>
            <person name="Peery A.N."/>
            <person name="Jiang X."/>
            <person name="Tu Z."/>
            <person name="Stegniy V.N."/>
            <person name="Sharakhova M.V."/>
            <person name="Sharakhov I.V."/>
        </authorList>
    </citation>
    <scope>NUCLEOTIDE SEQUENCE [LARGE SCALE GENOMIC DNA]</scope>
    <source>
        <strain evidence="1 2">ALBI9_A</strain>
    </source>
</reference>
<name>A0A182FUD3_ANOAL</name>
<evidence type="ECO:0000313" key="2">
    <source>
        <dbReference type="Proteomes" id="UP000069272"/>
    </source>
</evidence>
<proteinExistence type="predicted"/>
<evidence type="ECO:0000313" key="1">
    <source>
        <dbReference type="EnsemblMetazoa" id="AALB010168-PA"/>
    </source>
</evidence>
<dbReference type="VEuPathDB" id="VectorBase:AALB010168"/>
<dbReference type="Proteomes" id="UP000069272">
    <property type="component" value="Chromosome 3R"/>
</dbReference>
<accession>A0A182FUD3</accession>
<organism evidence="1 2">
    <name type="scientific">Anopheles albimanus</name>
    <name type="common">New world malaria mosquito</name>
    <dbReference type="NCBI Taxonomy" id="7167"/>
    <lineage>
        <taxon>Eukaryota</taxon>
        <taxon>Metazoa</taxon>
        <taxon>Ecdysozoa</taxon>
        <taxon>Arthropoda</taxon>
        <taxon>Hexapoda</taxon>
        <taxon>Insecta</taxon>
        <taxon>Pterygota</taxon>
        <taxon>Neoptera</taxon>
        <taxon>Endopterygota</taxon>
        <taxon>Diptera</taxon>
        <taxon>Nematocera</taxon>
        <taxon>Culicoidea</taxon>
        <taxon>Culicidae</taxon>
        <taxon>Anophelinae</taxon>
        <taxon>Anopheles</taxon>
    </lineage>
</organism>
<protein>
    <submittedName>
        <fullName evidence="1">Uncharacterized protein</fullName>
    </submittedName>
</protein>
<reference evidence="1" key="2">
    <citation type="submission" date="2022-08" db="UniProtKB">
        <authorList>
            <consortium name="EnsemblMetazoa"/>
        </authorList>
    </citation>
    <scope>IDENTIFICATION</scope>
    <source>
        <strain evidence="1">STECLA/ALBI9_A</strain>
    </source>
</reference>